<dbReference type="AlphaFoldDB" id="A0A9X0D3B8"/>
<comment type="similarity">
    <text evidence="11">Belongs to the amiloride-sensitive sodium channel (TC 1.A.6) family.</text>
</comment>
<protein>
    <submittedName>
        <fullName evidence="13">Uncharacterized protein</fullName>
    </submittedName>
</protein>
<proteinExistence type="inferred from homology"/>
<reference evidence="13" key="1">
    <citation type="submission" date="2023-01" db="EMBL/GenBank/DDBJ databases">
        <title>Genome assembly of the deep-sea coral Lophelia pertusa.</title>
        <authorList>
            <person name="Herrera S."/>
            <person name="Cordes E."/>
        </authorList>
    </citation>
    <scope>NUCLEOTIDE SEQUENCE</scope>
    <source>
        <strain evidence="13">USNM1676648</strain>
        <tissue evidence="13">Polyp</tissue>
    </source>
</reference>
<comment type="subcellular location">
    <subcellularLocation>
        <location evidence="1">Membrane</location>
        <topology evidence="1">Multi-pass membrane protein</topology>
    </subcellularLocation>
</comment>
<evidence type="ECO:0000256" key="10">
    <source>
        <dbReference type="ARBA" id="ARBA00023303"/>
    </source>
</evidence>
<evidence type="ECO:0000256" key="2">
    <source>
        <dbReference type="ARBA" id="ARBA00022448"/>
    </source>
</evidence>
<sequence>MDRVHEMTEANLKTAQSKSHEAVGKLHEFCSETTAHGFGRLASSKSIPERLIWSVCLLSALVYTAYQGFNLVSAFFLYPVDVKVEMKHVEDLEFPAIVVCNMNAVRKTV</sequence>
<dbReference type="EMBL" id="MU825881">
    <property type="protein sequence ID" value="KAJ7385335.1"/>
    <property type="molecule type" value="Genomic_DNA"/>
</dbReference>
<dbReference type="GO" id="GO:0005886">
    <property type="term" value="C:plasma membrane"/>
    <property type="evidence" value="ECO:0007669"/>
    <property type="project" value="TreeGrafter"/>
</dbReference>
<evidence type="ECO:0000313" key="14">
    <source>
        <dbReference type="Proteomes" id="UP001163046"/>
    </source>
</evidence>
<evidence type="ECO:0000313" key="13">
    <source>
        <dbReference type="EMBL" id="KAJ7385335.1"/>
    </source>
</evidence>
<dbReference type="OrthoDB" id="5989449at2759"/>
<keyword evidence="14" id="KW-1185">Reference proteome</keyword>
<keyword evidence="4 11" id="KW-0812">Transmembrane</keyword>
<evidence type="ECO:0000256" key="4">
    <source>
        <dbReference type="ARBA" id="ARBA00022692"/>
    </source>
</evidence>
<keyword evidence="10 11" id="KW-0407">Ion channel</keyword>
<evidence type="ECO:0000256" key="9">
    <source>
        <dbReference type="ARBA" id="ARBA00023201"/>
    </source>
</evidence>
<gene>
    <name evidence="13" type="ORF">OS493_016412</name>
</gene>
<dbReference type="GO" id="GO:0015280">
    <property type="term" value="F:ligand-gated sodium channel activity"/>
    <property type="evidence" value="ECO:0007669"/>
    <property type="project" value="TreeGrafter"/>
</dbReference>
<dbReference type="Pfam" id="PF00858">
    <property type="entry name" value="ASC"/>
    <property type="match status" value="1"/>
</dbReference>
<keyword evidence="2 11" id="KW-0813">Transport</keyword>
<feature type="transmembrane region" description="Helical" evidence="12">
    <location>
        <begin position="51"/>
        <end position="78"/>
    </location>
</feature>
<evidence type="ECO:0000256" key="5">
    <source>
        <dbReference type="ARBA" id="ARBA00022989"/>
    </source>
</evidence>
<evidence type="ECO:0000256" key="3">
    <source>
        <dbReference type="ARBA" id="ARBA00022461"/>
    </source>
</evidence>
<keyword evidence="7 11" id="KW-0406">Ion transport</keyword>
<evidence type="ECO:0000256" key="11">
    <source>
        <dbReference type="RuleBase" id="RU000679"/>
    </source>
</evidence>
<evidence type="ECO:0000256" key="8">
    <source>
        <dbReference type="ARBA" id="ARBA00023136"/>
    </source>
</evidence>
<evidence type="ECO:0000256" key="6">
    <source>
        <dbReference type="ARBA" id="ARBA00023053"/>
    </source>
</evidence>
<dbReference type="PANTHER" id="PTHR11690:SF248">
    <property type="entry name" value="PICKPOCKET 17, ISOFORM A"/>
    <property type="match status" value="1"/>
</dbReference>
<keyword evidence="9 11" id="KW-0739">Sodium transport</keyword>
<accession>A0A9X0D3B8</accession>
<keyword evidence="6" id="KW-0915">Sodium</keyword>
<dbReference type="Proteomes" id="UP001163046">
    <property type="component" value="Unassembled WGS sequence"/>
</dbReference>
<comment type="caution">
    <text evidence="13">The sequence shown here is derived from an EMBL/GenBank/DDBJ whole genome shotgun (WGS) entry which is preliminary data.</text>
</comment>
<keyword evidence="3 11" id="KW-0894">Sodium channel</keyword>
<evidence type="ECO:0000256" key="1">
    <source>
        <dbReference type="ARBA" id="ARBA00004141"/>
    </source>
</evidence>
<evidence type="ECO:0000256" key="7">
    <source>
        <dbReference type="ARBA" id="ARBA00023065"/>
    </source>
</evidence>
<name>A0A9X0D3B8_9CNID</name>
<keyword evidence="8 12" id="KW-0472">Membrane</keyword>
<dbReference type="PANTHER" id="PTHR11690">
    <property type="entry name" value="AMILORIDE-SENSITIVE SODIUM CHANNEL-RELATED"/>
    <property type="match status" value="1"/>
</dbReference>
<dbReference type="InterPro" id="IPR001873">
    <property type="entry name" value="ENaC"/>
</dbReference>
<evidence type="ECO:0000256" key="12">
    <source>
        <dbReference type="SAM" id="Phobius"/>
    </source>
</evidence>
<organism evidence="13 14">
    <name type="scientific">Desmophyllum pertusum</name>
    <dbReference type="NCBI Taxonomy" id="174260"/>
    <lineage>
        <taxon>Eukaryota</taxon>
        <taxon>Metazoa</taxon>
        <taxon>Cnidaria</taxon>
        <taxon>Anthozoa</taxon>
        <taxon>Hexacorallia</taxon>
        <taxon>Scleractinia</taxon>
        <taxon>Caryophylliina</taxon>
        <taxon>Caryophylliidae</taxon>
        <taxon>Desmophyllum</taxon>
    </lineage>
</organism>
<keyword evidence="5 12" id="KW-1133">Transmembrane helix</keyword>